<sequence>MASSKEVQFFKAFSKNGSGITLPVADASVETLRRKLIDALESHSDMWSSSRPKLKPAKLVEINEFFAETNEDYLVLIFEDKDSYVGREVTLDLFQHHIPVHRVLNTERNAVSKFGVVEFPSCYLLFRNGSFSRVPVVMESRLFYTSYLKGMSGPILVDPPTTTISTDAPVTTDVVPTVWKVANHARIYMADLESSLHYIFLVEVGKFSVLEGQRLLALKKLVAVLAKYFPGRPLAQNFLHSIHDWLQRQQRKKIPYKFFRAALDNRKEGIVLTEKVNWVGCQGSKPHFRGFPCSLWILFHFLTVQASRYSENHPQEPADGQEVLQAMRSYVQWFFGCRDCAEHFENMAASTMHRVRSPTSAVLWLWTSHNKVNARLSGAPSEDPYFPKVQWPLRELCFDCHNEINGREPVWDLEATYRFLKAHFSSENIILDTPVAGLATQRNPQILGATPEPVMDALELETRNSVLGHERAASTESPGATALNVPVGKPEASGPQALYTGQGPPEHMEEPQRVTQGHTQGQQHLSKRDTEVLTLPEVNHLQGPLELRRGGRSPKQLVNIPEGEPEAPAIRGQGPWLQVLGRGFSHLDISLCVGLYSVSFVCLLAMYTYFRARLRTPKGHLVTQ</sequence>
<dbReference type="FunFam" id="1.20.120.1960:FF:000001">
    <property type="entry name" value="Sulfhydryl oxidase"/>
    <property type="match status" value="1"/>
</dbReference>
<evidence type="ECO:0000259" key="9">
    <source>
        <dbReference type="PROSITE" id="PS51324"/>
    </source>
</evidence>
<proteinExistence type="inferred from homology"/>
<feature type="region of interest" description="Disordered" evidence="8">
    <location>
        <begin position="470"/>
        <end position="527"/>
    </location>
</feature>
<dbReference type="FunFam" id="1.20.120.310:FF:000001">
    <property type="entry name" value="Sulfhydryl oxidase"/>
    <property type="match status" value="1"/>
</dbReference>
<keyword evidence="2 7" id="KW-0285">Flavoprotein</keyword>
<dbReference type="PaxDb" id="10029-XP_007609025.1"/>
<dbReference type="EMBL" id="JH000195">
    <property type="protein sequence ID" value="EGW10150.1"/>
    <property type="molecule type" value="Genomic_DNA"/>
</dbReference>
<name>G3H7I6_CRIGR</name>
<dbReference type="GO" id="GO:0003756">
    <property type="term" value="F:protein disulfide isomerase activity"/>
    <property type="evidence" value="ECO:0007669"/>
    <property type="project" value="TreeGrafter"/>
</dbReference>
<dbReference type="InterPro" id="IPR042568">
    <property type="entry name" value="QSOX_FAD-bd_sf"/>
</dbReference>
<keyword evidence="3" id="KW-0732">Signal</keyword>
<evidence type="ECO:0000256" key="8">
    <source>
        <dbReference type="SAM" id="MobiDB-lite"/>
    </source>
</evidence>
<comment type="function">
    <text evidence="7">Catalyzes the oxidation of sulfhydryl groups in peptide and protein thiols to disulfides with the reduction of oxygen to hydrogen peroxide.</text>
</comment>
<evidence type="ECO:0000256" key="2">
    <source>
        <dbReference type="ARBA" id="ARBA00022630"/>
    </source>
</evidence>
<gene>
    <name evidence="10" type="ORF">I79_006318</name>
</gene>
<evidence type="ECO:0000313" key="11">
    <source>
        <dbReference type="Proteomes" id="UP000001075"/>
    </source>
</evidence>
<evidence type="ECO:0000256" key="3">
    <source>
        <dbReference type="ARBA" id="ARBA00022729"/>
    </source>
</evidence>
<dbReference type="PANTHER" id="PTHR22897:SF6">
    <property type="entry name" value="SULFHYDRYL OXIDASE 1"/>
    <property type="match status" value="1"/>
</dbReference>
<dbReference type="InterPro" id="IPR041269">
    <property type="entry name" value="QSOX_Trx1"/>
</dbReference>
<dbReference type="AlphaFoldDB" id="G3H7I6"/>
<comment type="catalytic activity">
    <reaction evidence="7">
        <text>2 R'C(R)SH + O2 = R'C(R)S-S(R)CR' + H2O2</text>
        <dbReference type="Rhea" id="RHEA:17357"/>
        <dbReference type="ChEBI" id="CHEBI:15379"/>
        <dbReference type="ChEBI" id="CHEBI:16240"/>
        <dbReference type="ChEBI" id="CHEBI:16520"/>
        <dbReference type="ChEBI" id="CHEBI:17412"/>
        <dbReference type="EC" id="1.8.3.2"/>
    </reaction>
</comment>
<dbReference type="Pfam" id="PF04777">
    <property type="entry name" value="Evr1_Alr"/>
    <property type="match status" value="1"/>
</dbReference>
<dbReference type="InterPro" id="IPR036774">
    <property type="entry name" value="ERV/ALR_sulphydryl_oxid_sf"/>
</dbReference>
<dbReference type="Gene3D" id="3.40.30.10">
    <property type="entry name" value="Glutaredoxin"/>
    <property type="match status" value="1"/>
</dbReference>
<dbReference type="FunFam" id="3.40.30.10:FF:000080">
    <property type="entry name" value="Sulfhydryl oxidase"/>
    <property type="match status" value="1"/>
</dbReference>
<dbReference type="GO" id="GO:0005615">
    <property type="term" value="C:extracellular space"/>
    <property type="evidence" value="ECO:0007669"/>
    <property type="project" value="TreeGrafter"/>
</dbReference>
<organism evidence="10 11">
    <name type="scientific">Cricetulus griseus</name>
    <name type="common">Chinese hamster</name>
    <name type="synonym">Cricetulus barabensis griseus</name>
    <dbReference type="NCBI Taxonomy" id="10029"/>
    <lineage>
        <taxon>Eukaryota</taxon>
        <taxon>Metazoa</taxon>
        <taxon>Chordata</taxon>
        <taxon>Craniata</taxon>
        <taxon>Vertebrata</taxon>
        <taxon>Euteleostomi</taxon>
        <taxon>Mammalia</taxon>
        <taxon>Eutheria</taxon>
        <taxon>Euarchontoglires</taxon>
        <taxon>Glires</taxon>
        <taxon>Rodentia</taxon>
        <taxon>Myomorpha</taxon>
        <taxon>Muroidea</taxon>
        <taxon>Cricetidae</taxon>
        <taxon>Cricetinae</taxon>
        <taxon>Cricetulus</taxon>
    </lineage>
</organism>
<keyword evidence="7" id="KW-0472">Membrane</keyword>
<keyword evidence="7" id="KW-0812">Transmembrane</keyword>
<feature type="domain" description="ERV/ALR sulfhydryl oxidase" evidence="9">
    <location>
        <begin position="284"/>
        <end position="391"/>
    </location>
</feature>
<evidence type="ECO:0000256" key="1">
    <source>
        <dbReference type="ARBA" id="ARBA00001974"/>
    </source>
</evidence>
<keyword evidence="4 7" id="KW-0274">FAD</keyword>
<feature type="compositionally biased region" description="Polar residues" evidence="8">
    <location>
        <begin position="513"/>
        <end position="524"/>
    </location>
</feature>
<evidence type="ECO:0000256" key="5">
    <source>
        <dbReference type="ARBA" id="ARBA00023002"/>
    </source>
</evidence>
<protein>
    <recommendedName>
        <fullName evidence="7">Sulfhydryl oxidase</fullName>
        <ecNumber evidence="7">1.8.3.2</ecNumber>
    </recommendedName>
</protein>
<dbReference type="EC" id="1.8.3.2" evidence="7"/>
<feature type="transmembrane region" description="Helical" evidence="7">
    <location>
        <begin position="593"/>
        <end position="610"/>
    </location>
</feature>
<keyword evidence="6" id="KW-1015">Disulfide bond</keyword>
<dbReference type="GO" id="GO:0006457">
    <property type="term" value="P:protein folding"/>
    <property type="evidence" value="ECO:0007669"/>
    <property type="project" value="TreeGrafter"/>
</dbReference>
<dbReference type="STRING" id="10029.G3H7I6"/>
<dbReference type="InterPro" id="IPR040986">
    <property type="entry name" value="QSOX_FAD-bd_dom"/>
</dbReference>
<dbReference type="PANTHER" id="PTHR22897">
    <property type="entry name" value="QUIESCIN Q6-RELATED SULFHYDRYL OXIDASE"/>
    <property type="match status" value="1"/>
</dbReference>
<dbReference type="GO" id="GO:0000139">
    <property type="term" value="C:Golgi membrane"/>
    <property type="evidence" value="ECO:0007669"/>
    <property type="project" value="TreeGrafter"/>
</dbReference>
<dbReference type="Pfam" id="PF18108">
    <property type="entry name" value="QSOX_Trx1"/>
    <property type="match status" value="1"/>
</dbReference>
<dbReference type="SMR" id="G3H7I6"/>
<dbReference type="FunCoup" id="G3H7I6">
    <property type="interactions" value="235"/>
</dbReference>
<dbReference type="eggNOG" id="KOG1731">
    <property type="taxonomic scope" value="Eukaryota"/>
</dbReference>
<evidence type="ECO:0000256" key="6">
    <source>
        <dbReference type="ARBA" id="ARBA00023157"/>
    </source>
</evidence>
<evidence type="ECO:0000256" key="4">
    <source>
        <dbReference type="ARBA" id="ARBA00022827"/>
    </source>
</evidence>
<dbReference type="Gene3D" id="1.20.120.1960">
    <property type="entry name" value="QSOX sulfhydryl oxidase domain"/>
    <property type="match status" value="1"/>
</dbReference>
<dbReference type="InParanoid" id="G3H7I6"/>
<keyword evidence="7" id="KW-1133">Transmembrane helix</keyword>
<dbReference type="Gene3D" id="1.20.120.310">
    <property type="entry name" value="ERV/ALR sulfhydryl oxidase domain"/>
    <property type="match status" value="1"/>
</dbReference>
<dbReference type="Proteomes" id="UP000001075">
    <property type="component" value="Unassembled WGS sequence"/>
</dbReference>
<comment type="cofactor">
    <cofactor evidence="1 7">
        <name>FAD</name>
        <dbReference type="ChEBI" id="CHEBI:57692"/>
    </cofactor>
</comment>
<dbReference type="Pfam" id="PF18371">
    <property type="entry name" value="FAD_SOX"/>
    <property type="match status" value="1"/>
</dbReference>
<dbReference type="SUPFAM" id="SSF69000">
    <property type="entry name" value="FAD-dependent thiol oxidase"/>
    <property type="match status" value="1"/>
</dbReference>
<dbReference type="PROSITE" id="PS51324">
    <property type="entry name" value="ERV_ALR"/>
    <property type="match status" value="1"/>
</dbReference>
<dbReference type="GO" id="GO:0016971">
    <property type="term" value="F:flavin-dependent sulfhydryl oxidase activity"/>
    <property type="evidence" value="ECO:0007669"/>
    <property type="project" value="InterPro"/>
</dbReference>
<evidence type="ECO:0000256" key="7">
    <source>
        <dbReference type="RuleBase" id="RU371123"/>
    </source>
</evidence>
<accession>G3H7I6</accession>
<keyword evidence="5 7" id="KW-0560">Oxidoreductase</keyword>
<reference evidence="11" key="1">
    <citation type="journal article" date="2011" name="Nat. Biotechnol.">
        <title>The genomic sequence of the Chinese hamster ovary (CHO)-K1 cell line.</title>
        <authorList>
            <person name="Xu X."/>
            <person name="Nagarajan H."/>
            <person name="Lewis N.E."/>
            <person name="Pan S."/>
            <person name="Cai Z."/>
            <person name="Liu X."/>
            <person name="Chen W."/>
            <person name="Xie M."/>
            <person name="Wang W."/>
            <person name="Hammond S."/>
            <person name="Andersen M.R."/>
            <person name="Neff N."/>
            <person name="Passarelli B."/>
            <person name="Koh W."/>
            <person name="Fan H.C."/>
            <person name="Wang J."/>
            <person name="Gui Y."/>
            <person name="Lee K.H."/>
            <person name="Betenbaugh M.J."/>
            <person name="Quake S.R."/>
            <person name="Famili I."/>
            <person name="Palsson B.O."/>
            <person name="Wang J."/>
        </authorList>
    </citation>
    <scope>NUCLEOTIDE SEQUENCE [LARGE SCALE GENOMIC DNA]</scope>
    <source>
        <strain evidence="11">CHO K1 cell line</strain>
    </source>
</reference>
<evidence type="ECO:0000313" key="10">
    <source>
        <dbReference type="EMBL" id="EGW10150.1"/>
    </source>
</evidence>
<dbReference type="InterPro" id="IPR017905">
    <property type="entry name" value="ERV/ALR_sulphydryl_oxidase"/>
</dbReference>
<dbReference type="InterPro" id="IPR039798">
    <property type="entry name" value="Sulfhydryl_oxidase"/>
</dbReference>
<comment type="similarity">
    <text evidence="7">Belongs to the quiescin-sulfhydryl oxidase (QSOX) family.</text>
</comment>